<organism evidence="1 2">
    <name type="scientific">Glycomyces artemisiae</name>
    <dbReference type="NCBI Taxonomy" id="1076443"/>
    <lineage>
        <taxon>Bacteria</taxon>
        <taxon>Bacillati</taxon>
        <taxon>Actinomycetota</taxon>
        <taxon>Actinomycetes</taxon>
        <taxon>Glycomycetales</taxon>
        <taxon>Glycomycetaceae</taxon>
        <taxon>Glycomyces</taxon>
    </lineage>
</organism>
<sequence>MNDGGITFHPEYHRPRFYRYRVADVGFRIVRNRYANSRSAAWIGQAVVIGRYAYCVKWANTGCRITRQEPTP</sequence>
<proteinExistence type="predicted"/>
<dbReference type="EMBL" id="JABFXE010000286">
    <property type="protein sequence ID" value="NUQ88155.1"/>
    <property type="molecule type" value="Genomic_DNA"/>
</dbReference>
<evidence type="ECO:0000313" key="1">
    <source>
        <dbReference type="EMBL" id="NUQ88155.1"/>
    </source>
</evidence>
<accession>A0A850C1D7</accession>
<dbReference type="Proteomes" id="UP000574690">
    <property type="component" value="Unassembled WGS sequence"/>
</dbReference>
<evidence type="ECO:0000313" key="2">
    <source>
        <dbReference type="Proteomes" id="UP000574690"/>
    </source>
</evidence>
<name>A0A850C1D7_9ACTN</name>
<reference evidence="1 2" key="1">
    <citation type="submission" date="2020-05" db="EMBL/GenBank/DDBJ databases">
        <title>DNA-SIP metagenomic assembled genomes.</title>
        <authorList>
            <person name="Yu J."/>
        </authorList>
    </citation>
    <scope>NUCLEOTIDE SEQUENCE [LARGE SCALE GENOMIC DNA]</scope>
    <source>
        <strain evidence="1">Bin5.27</strain>
    </source>
</reference>
<gene>
    <name evidence="1" type="ORF">HOQ43_06795</name>
</gene>
<comment type="caution">
    <text evidence="1">The sequence shown here is derived from an EMBL/GenBank/DDBJ whole genome shotgun (WGS) entry which is preliminary data.</text>
</comment>
<dbReference type="AlphaFoldDB" id="A0A850C1D7"/>
<protein>
    <submittedName>
        <fullName evidence="1">Uncharacterized protein</fullName>
    </submittedName>
</protein>